<feature type="region of interest" description="Disordered" evidence="5">
    <location>
        <begin position="816"/>
        <end position="843"/>
    </location>
</feature>
<dbReference type="OrthoDB" id="366230at2759"/>
<name>A0A9W6U2Y7_9STRA</name>
<evidence type="ECO:0000256" key="3">
    <source>
        <dbReference type="ARBA" id="ARBA00022574"/>
    </source>
</evidence>
<dbReference type="SMART" id="SM00320">
    <property type="entry name" value="WD40"/>
    <property type="match status" value="4"/>
</dbReference>
<keyword evidence="3" id="KW-0853">WD repeat</keyword>
<dbReference type="SUPFAM" id="SSF50978">
    <property type="entry name" value="WD40 repeat-like"/>
    <property type="match status" value="1"/>
</dbReference>
<dbReference type="AlphaFoldDB" id="A0A9W6U2Y7"/>
<evidence type="ECO:0000313" key="7">
    <source>
        <dbReference type="Proteomes" id="UP001165083"/>
    </source>
</evidence>
<feature type="compositionally biased region" description="Low complexity" evidence="5">
    <location>
        <begin position="816"/>
        <end position="829"/>
    </location>
</feature>
<dbReference type="InterPro" id="IPR001680">
    <property type="entry name" value="WD40_rpt"/>
</dbReference>
<dbReference type="EMBL" id="BSXW01000537">
    <property type="protein sequence ID" value="GMF24948.1"/>
    <property type="molecule type" value="Genomic_DNA"/>
</dbReference>
<evidence type="ECO:0000256" key="4">
    <source>
        <dbReference type="ARBA" id="ARBA00022737"/>
    </source>
</evidence>
<dbReference type="InterPro" id="IPR050687">
    <property type="entry name" value="Dynein_IC"/>
</dbReference>
<evidence type="ECO:0000313" key="6">
    <source>
        <dbReference type="EMBL" id="GMF24948.1"/>
    </source>
</evidence>
<dbReference type="GO" id="GO:0036159">
    <property type="term" value="P:inner dynein arm assembly"/>
    <property type="evidence" value="ECO:0007669"/>
    <property type="project" value="TreeGrafter"/>
</dbReference>
<protein>
    <submittedName>
        <fullName evidence="6">Unnamed protein product</fullName>
    </submittedName>
</protein>
<dbReference type="GO" id="GO:0045503">
    <property type="term" value="F:dynein light chain binding"/>
    <property type="evidence" value="ECO:0007669"/>
    <property type="project" value="TreeGrafter"/>
</dbReference>
<dbReference type="GO" id="GO:0045504">
    <property type="term" value="F:dynein heavy chain binding"/>
    <property type="evidence" value="ECO:0007669"/>
    <property type="project" value="TreeGrafter"/>
</dbReference>
<keyword evidence="7" id="KW-1185">Reference proteome</keyword>
<evidence type="ECO:0000256" key="5">
    <source>
        <dbReference type="SAM" id="MobiDB-lite"/>
    </source>
</evidence>
<feature type="compositionally biased region" description="Low complexity" evidence="5">
    <location>
        <begin position="926"/>
        <end position="936"/>
    </location>
</feature>
<reference evidence="6" key="1">
    <citation type="submission" date="2023-04" db="EMBL/GenBank/DDBJ databases">
        <title>Phytophthora lilii NBRC 32176.</title>
        <authorList>
            <person name="Ichikawa N."/>
            <person name="Sato H."/>
            <person name="Tonouchi N."/>
        </authorList>
    </citation>
    <scope>NUCLEOTIDE SEQUENCE</scope>
    <source>
        <strain evidence="6">NBRC 32176</strain>
    </source>
</reference>
<evidence type="ECO:0000256" key="1">
    <source>
        <dbReference type="ARBA" id="ARBA00004496"/>
    </source>
</evidence>
<keyword evidence="4" id="KW-0677">Repeat</keyword>
<dbReference type="Gene3D" id="2.130.10.10">
    <property type="entry name" value="YVTN repeat-like/Quinoprotein amine dehydrogenase"/>
    <property type="match status" value="2"/>
</dbReference>
<comment type="caution">
    <text evidence="6">The sequence shown here is derived from an EMBL/GenBank/DDBJ whole genome shotgun (WGS) entry which is preliminary data.</text>
</comment>
<feature type="region of interest" description="Disordered" evidence="5">
    <location>
        <begin position="891"/>
        <end position="952"/>
    </location>
</feature>
<dbReference type="InterPro" id="IPR015943">
    <property type="entry name" value="WD40/YVTN_repeat-like_dom_sf"/>
</dbReference>
<accession>A0A9W6U2Y7</accession>
<gene>
    <name evidence="6" type="ORF">Plil01_001026000</name>
</gene>
<dbReference type="Proteomes" id="UP001165083">
    <property type="component" value="Unassembled WGS sequence"/>
</dbReference>
<organism evidence="6 7">
    <name type="scientific">Phytophthora lilii</name>
    <dbReference type="NCBI Taxonomy" id="2077276"/>
    <lineage>
        <taxon>Eukaryota</taxon>
        <taxon>Sar</taxon>
        <taxon>Stramenopiles</taxon>
        <taxon>Oomycota</taxon>
        <taxon>Peronosporomycetes</taxon>
        <taxon>Peronosporales</taxon>
        <taxon>Peronosporaceae</taxon>
        <taxon>Phytophthora</taxon>
    </lineage>
</organism>
<feature type="compositionally biased region" description="Gly residues" evidence="5">
    <location>
        <begin position="442"/>
        <end position="452"/>
    </location>
</feature>
<keyword evidence="2" id="KW-0963">Cytoplasm</keyword>
<feature type="compositionally biased region" description="Low complexity" evidence="5">
    <location>
        <begin position="894"/>
        <end position="904"/>
    </location>
</feature>
<dbReference type="InterPro" id="IPR036322">
    <property type="entry name" value="WD40_repeat_dom_sf"/>
</dbReference>
<dbReference type="GO" id="GO:0060294">
    <property type="term" value="P:cilium movement involved in cell motility"/>
    <property type="evidence" value="ECO:0007669"/>
    <property type="project" value="TreeGrafter"/>
</dbReference>
<dbReference type="PANTHER" id="PTHR12442">
    <property type="entry name" value="DYNEIN INTERMEDIATE CHAIN"/>
    <property type="match status" value="1"/>
</dbReference>
<feature type="region of interest" description="Disordered" evidence="5">
    <location>
        <begin position="436"/>
        <end position="474"/>
    </location>
</feature>
<sequence length="973" mass="104159">MGAKEPEPAPEGTRPMMISMREMETLGLKTGSGLRETVEFKVFTRQEVLDQIAQVGFMCPFHEFRADIAKMPAGDDILIVADPNETYGENWLLCLTRRAFESQMELIKRREQERLDALAAQEKEASAAVDANDMSKIVYVDKPVMSRPWNSATVRETHEDVEALSVKPSRPLITSSATVMLISVRFCSINDSGFHCLLTPFALREGFVEWRQHKDPNYELTRLEQDVGLQGTPALIDGTTQTSWFRSVNSALQYEPIVMEPAQRRAEMDSDKIQAFLARVLPRVERALQQNETLDVFLDPFAHLLEEEDASLGNKNNENAMRELRSFTDLVYSKNKTLPSIDWHPRRHGVVAVAAAANASFARRLDLLDTVDSSFILIWNFVDLIHPQIMLESPQDVLTMRFNPAAPHLVAAGLYNGQVIVWDFSKAEHLLSKMKTTKTSSGSGGAGAGAAGGSSASSLSKGGRGDDDSHKQVPPVKPLYVSYIDVSHRRPVADLQWLPAGVEVNSRGHVVASTGADAGAVNQFVTIAADGQVSFWDLRFKDPKYRGITRAKVDKTGAAASSGTKDGAAAPDVHFVPIYSISLTKLDSPGELTLQTLWLEKTRDETGTGGGEGAGGGVPALTSHFYCGTEEGEFVYADWRPHAPAKGGANKGDDGGRGDEGVEYVQWLCRDHSRPILGLCASPFFPSIFLTASESHFHLWNVAQHEGGAADAANPSVASNGPIFVSPLTPSAITCVAFSPSRPGVIFLGKADGMLEVWDFLDQSHRSSLSIGVTACALTSIEFRPQVITTNTSGNAANASAASGGGGAAAGRAKAADGAASARGRNNPGPGAPAGGGGNATGTTNVKQQLVAVGDQIGNLHILEVPRTLSRPTSGERAAMEAYFKRESERMKAARAASKSSGSANDGGAPSLRQNRSDEGTTPGTAAASNLAALASKDAEATRSGPVGADDDVFKQMESDFCRDMGLETARSA</sequence>
<comment type="subcellular location">
    <subcellularLocation>
        <location evidence="1">Cytoplasm</location>
    </subcellularLocation>
</comment>
<proteinExistence type="predicted"/>
<evidence type="ECO:0000256" key="2">
    <source>
        <dbReference type="ARBA" id="ARBA00022490"/>
    </source>
</evidence>
<dbReference type="PANTHER" id="PTHR12442:SF5">
    <property type="entry name" value="DYNEIN AXONEMAL INTERMEDIATE CHAIN 3"/>
    <property type="match status" value="1"/>
</dbReference>
<dbReference type="GO" id="GO:0036156">
    <property type="term" value="C:inner dynein arm"/>
    <property type="evidence" value="ECO:0007669"/>
    <property type="project" value="TreeGrafter"/>
</dbReference>